<reference evidence="2 3" key="1">
    <citation type="submission" date="2019-10" db="EMBL/GenBank/DDBJ databases">
        <title>Epibacterium sp. nov., isolated from seawater.</title>
        <authorList>
            <person name="Zhang X."/>
            <person name="Li N."/>
        </authorList>
    </citation>
    <scope>NUCLEOTIDE SEQUENCE [LARGE SCALE GENOMIC DNA]</scope>
    <source>
        <strain evidence="2 3">SM1979</strain>
    </source>
</reference>
<sequence length="226" mass="24381">MTRPAAASQRFWQALPEALRAQLTLIVSPLLEIQPVPFDVDYQKYRAVIFTSAHGVAQAGQVPGPMPAYCVGERTTAAARAQGWDAQYMGQTADALVAALSCKVVDGPVLHLHGRHKRMNVSAALSQNSLSCQGITVYDQHLLPLSEAAQTSLATGKRHIVPLFSPRTAQQFAYECNTATNIFFIAMSEAVAEPLKSLDYMELQVSQAPDADAMAKLVSIAADRLA</sequence>
<dbReference type="GO" id="GO:0004852">
    <property type="term" value="F:uroporphyrinogen-III synthase activity"/>
    <property type="evidence" value="ECO:0007669"/>
    <property type="project" value="InterPro"/>
</dbReference>
<comment type="caution">
    <text evidence="2">The sequence shown here is derived from an EMBL/GenBank/DDBJ whole genome shotgun (WGS) entry which is preliminary data.</text>
</comment>
<proteinExistence type="predicted"/>
<protein>
    <submittedName>
        <fullName evidence="2">Uroporphyrinogen-III synthase</fullName>
    </submittedName>
</protein>
<evidence type="ECO:0000313" key="3">
    <source>
        <dbReference type="Proteomes" id="UP000444174"/>
    </source>
</evidence>
<dbReference type="Pfam" id="PF02602">
    <property type="entry name" value="HEM4"/>
    <property type="match status" value="1"/>
</dbReference>
<accession>A0A843YFX7</accession>
<feature type="domain" description="Tetrapyrrole biosynthesis uroporphyrinogen III synthase" evidence="1">
    <location>
        <begin position="22"/>
        <end position="215"/>
    </location>
</feature>
<dbReference type="InterPro" id="IPR036108">
    <property type="entry name" value="4pyrrol_syn_uPrphyn_synt_sf"/>
</dbReference>
<dbReference type="EMBL" id="WIBF01000003">
    <property type="protein sequence ID" value="MQQ08173.1"/>
    <property type="molecule type" value="Genomic_DNA"/>
</dbReference>
<evidence type="ECO:0000259" key="1">
    <source>
        <dbReference type="Pfam" id="PF02602"/>
    </source>
</evidence>
<name>A0A843YFX7_9RHOB</name>
<organism evidence="2 3">
    <name type="scientific">Tritonibacter litoralis</name>
    <dbReference type="NCBI Taxonomy" id="2662264"/>
    <lineage>
        <taxon>Bacteria</taxon>
        <taxon>Pseudomonadati</taxon>
        <taxon>Pseudomonadota</taxon>
        <taxon>Alphaproteobacteria</taxon>
        <taxon>Rhodobacterales</taxon>
        <taxon>Paracoccaceae</taxon>
        <taxon>Tritonibacter</taxon>
    </lineage>
</organism>
<dbReference type="AlphaFoldDB" id="A0A843YFX7"/>
<dbReference type="SUPFAM" id="SSF69618">
    <property type="entry name" value="HemD-like"/>
    <property type="match status" value="1"/>
</dbReference>
<dbReference type="CDD" id="cd06578">
    <property type="entry name" value="HemD"/>
    <property type="match status" value="1"/>
</dbReference>
<dbReference type="Gene3D" id="3.40.50.10090">
    <property type="match status" value="2"/>
</dbReference>
<evidence type="ECO:0000313" key="2">
    <source>
        <dbReference type="EMBL" id="MQQ08173.1"/>
    </source>
</evidence>
<dbReference type="RefSeq" id="WP_153215126.1">
    <property type="nucleotide sequence ID" value="NZ_WIBF01000003.1"/>
</dbReference>
<gene>
    <name evidence="2" type="ORF">GFB49_06900</name>
</gene>
<dbReference type="Proteomes" id="UP000444174">
    <property type="component" value="Unassembled WGS sequence"/>
</dbReference>
<keyword evidence="3" id="KW-1185">Reference proteome</keyword>
<dbReference type="InterPro" id="IPR003754">
    <property type="entry name" value="4pyrrol_synth_uPrphyn_synth"/>
</dbReference>
<dbReference type="GO" id="GO:0033014">
    <property type="term" value="P:tetrapyrrole biosynthetic process"/>
    <property type="evidence" value="ECO:0007669"/>
    <property type="project" value="InterPro"/>
</dbReference>